<keyword evidence="2" id="KW-0732">Signal</keyword>
<feature type="signal peptide" evidence="2">
    <location>
        <begin position="1"/>
        <end position="30"/>
    </location>
</feature>
<gene>
    <name evidence="4" type="ORF">SDJN03_01225</name>
</gene>
<protein>
    <recommendedName>
        <fullName evidence="3">C2H2-type domain-containing protein</fullName>
    </recommendedName>
</protein>
<accession>A0AAV6PAA5</accession>
<feature type="compositionally biased region" description="Basic residues" evidence="1">
    <location>
        <begin position="69"/>
        <end position="84"/>
    </location>
</feature>
<proteinExistence type="predicted"/>
<feature type="domain" description="C2H2-type" evidence="3">
    <location>
        <begin position="57"/>
        <end position="80"/>
    </location>
</feature>
<evidence type="ECO:0000256" key="2">
    <source>
        <dbReference type="SAM" id="SignalP"/>
    </source>
</evidence>
<evidence type="ECO:0000313" key="5">
    <source>
        <dbReference type="Proteomes" id="UP000685013"/>
    </source>
</evidence>
<feature type="non-terminal residue" evidence="4">
    <location>
        <position position="1"/>
    </location>
</feature>
<feature type="region of interest" description="Disordered" evidence="1">
    <location>
        <begin position="67"/>
        <end position="91"/>
    </location>
</feature>
<dbReference type="EMBL" id="JAGKQH010000001">
    <property type="protein sequence ID" value="KAG6607883.1"/>
    <property type="molecule type" value="Genomic_DNA"/>
</dbReference>
<name>A0AAV6PAA5_9ROSI</name>
<sequence>MNSKTTSTMLIIIAAIAAVTIVLLPMPAEAHIPTVGVIPKCIKSCLSSLQSLGPSYCSDLCKAEFPPPRHQHQHQHRHRHRRSQPHFDVAC</sequence>
<comment type="caution">
    <text evidence="4">The sequence shown here is derived from an EMBL/GenBank/DDBJ whole genome shotgun (WGS) entry which is preliminary data.</text>
</comment>
<evidence type="ECO:0000259" key="3">
    <source>
        <dbReference type="PROSITE" id="PS00028"/>
    </source>
</evidence>
<evidence type="ECO:0000313" key="4">
    <source>
        <dbReference type="EMBL" id="KAG6607883.1"/>
    </source>
</evidence>
<dbReference type="InterPro" id="IPR013087">
    <property type="entry name" value="Znf_C2H2_type"/>
</dbReference>
<keyword evidence="5" id="KW-1185">Reference proteome</keyword>
<organism evidence="4 5">
    <name type="scientific">Cucurbita argyrosperma subsp. sororia</name>
    <dbReference type="NCBI Taxonomy" id="37648"/>
    <lineage>
        <taxon>Eukaryota</taxon>
        <taxon>Viridiplantae</taxon>
        <taxon>Streptophyta</taxon>
        <taxon>Embryophyta</taxon>
        <taxon>Tracheophyta</taxon>
        <taxon>Spermatophyta</taxon>
        <taxon>Magnoliopsida</taxon>
        <taxon>eudicotyledons</taxon>
        <taxon>Gunneridae</taxon>
        <taxon>Pentapetalae</taxon>
        <taxon>rosids</taxon>
        <taxon>fabids</taxon>
        <taxon>Cucurbitales</taxon>
        <taxon>Cucurbitaceae</taxon>
        <taxon>Cucurbiteae</taxon>
        <taxon>Cucurbita</taxon>
    </lineage>
</organism>
<dbReference type="PROSITE" id="PS00028">
    <property type="entry name" value="ZINC_FINGER_C2H2_1"/>
    <property type="match status" value="1"/>
</dbReference>
<reference evidence="4 5" key="1">
    <citation type="journal article" date="2021" name="Hortic Res">
        <title>The domestication of Cucurbita argyrosperma as revealed by the genome of its wild relative.</title>
        <authorList>
            <person name="Barrera-Redondo J."/>
            <person name="Sanchez-de la Vega G."/>
            <person name="Aguirre-Liguori J.A."/>
            <person name="Castellanos-Morales G."/>
            <person name="Gutierrez-Guerrero Y.T."/>
            <person name="Aguirre-Dugua X."/>
            <person name="Aguirre-Planter E."/>
            <person name="Tenaillon M.I."/>
            <person name="Lira-Saade R."/>
            <person name="Eguiarte L.E."/>
        </authorList>
    </citation>
    <scope>NUCLEOTIDE SEQUENCE [LARGE SCALE GENOMIC DNA]</scope>
    <source>
        <strain evidence="4">JBR-2021</strain>
    </source>
</reference>
<evidence type="ECO:0000256" key="1">
    <source>
        <dbReference type="SAM" id="MobiDB-lite"/>
    </source>
</evidence>
<feature type="chain" id="PRO_5043383685" description="C2H2-type domain-containing protein" evidence="2">
    <location>
        <begin position="31"/>
        <end position="91"/>
    </location>
</feature>
<dbReference type="AlphaFoldDB" id="A0AAV6PAA5"/>
<dbReference type="Proteomes" id="UP000685013">
    <property type="component" value="Chromosome 1"/>
</dbReference>